<protein>
    <recommendedName>
        <fullName evidence="2">SRPBCC domain-containing protein</fullName>
    </recommendedName>
</protein>
<dbReference type="Pfam" id="PF10604">
    <property type="entry name" value="Polyketide_cyc2"/>
    <property type="match status" value="1"/>
</dbReference>
<sequence>MATRSTHIRINASKEQVWAVLSDFGGIYRWNPGVRNSFSTFYIKKGILATRRCELLPGDDYLYERVLEWVEGESFKV</sequence>
<dbReference type="InterPro" id="IPR023393">
    <property type="entry name" value="START-like_dom_sf"/>
</dbReference>
<organism evidence="1">
    <name type="scientific">marine metagenome</name>
    <dbReference type="NCBI Taxonomy" id="408172"/>
    <lineage>
        <taxon>unclassified sequences</taxon>
        <taxon>metagenomes</taxon>
        <taxon>ecological metagenomes</taxon>
    </lineage>
</organism>
<dbReference type="SUPFAM" id="SSF55961">
    <property type="entry name" value="Bet v1-like"/>
    <property type="match status" value="1"/>
</dbReference>
<gene>
    <name evidence="1" type="ORF">METZ01_LOCUS193716</name>
</gene>
<dbReference type="Gene3D" id="3.30.530.20">
    <property type="match status" value="1"/>
</dbReference>
<dbReference type="InterPro" id="IPR019587">
    <property type="entry name" value="Polyketide_cyclase/dehydratase"/>
</dbReference>
<evidence type="ECO:0008006" key="2">
    <source>
        <dbReference type="Google" id="ProtNLM"/>
    </source>
</evidence>
<accession>A0A382DS03</accession>
<name>A0A382DS03_9ZZZZ</name>
<dbReference type="AlphaFoldDB" id="A0A382DS03"/>
<evidence type="ECO:0000313" key="1">
    <source>
        <dbReference type="EMBL" id="SVB40862.1"/>
    </source>
</evidence>
<reference evidence="1" key="1">
    <citation type="submission" date="2018-05" db="EMBL/GenBank/DDBJ databases">
        <authorList>
            <person name="Lanie J.A."/>
            <person name="Ng W.-L."/>
            <person name="Kazmierczak K.M."/>
            <person name="Andrzejewski T.M."/>
            <person name="Davidsen T.M."/>
            <person name="Wayne K.J."/>
            <person name="Tettelin H."/>
            <person name="Glass J.I."/>
            <person name="Rusch D."/>
            <person name="Podicherti R."/>
            <person name="Tsui H.-C.T."/>
            <person name="Winkler M.E."/>
        </authorList>
    </citation>
    <scope>NUCLEOTIDE SEQUENCE</scope>
</reference>
<dbReference type="EMBL" id="UINC01040669">
    <property type="protein sequence ID" value="SVB40862.1"/>
    <property type="molecule type" value="Genomic_DNA"/>
</dbReference>
<proteinExistence type="predicted"/>